<dbReference type="GO" id="GO:0006508">
    <property type="term" value="P:proteolysis"/>
    <property type="evidence" value="ECO:0007669"/>
    <property type="project" value="UniProtKB-KW"/>
</dbReference>
<evidence type="ECO:0000313" key="12">
    <source>
        <dbReference type="RefSeq" id="XP_033157267.1"/>
    </source>
</evidence>
<dbReference type="FunFam" id="2.40.10.10:FF:000043">
    <property type="entry name" value="serine proteases 1/2"/>
    <property type="match status" value="1"/>
</dbReference>
<dbReference type="FunFam" id="2.40.10.10:FF:000025">
    <property type="entry name" value="serine proteases 1/2"/>
    <property type="match status" value="1"/>
</dbReference>
<dbReference type="Gene3D" id="2.40.10.10">
    <property type="entry name" value="Trypsin-like serine proteases"/>
    <property type="match status" value="2"/>
</dbReference>
<evidence type="ECO:0000256" key="4">
    <source>
        <dbReference type="ARBA" id="ARBA00022801"/>
    </source>
</evidence>
<dbReference type="PRINTS" id="PR00722">
    <property type="entry name" value="CHYMOTRYPSIN"/>
</dbReference>
<comment type="similarity">
    <text evidence="1">Belongs to the peptidase S1 family.</text>
</comment>
<dbReference type="PROSITE" id="PS00134">
    <property type="entry name" value="TRYPSIN_HIS"/>
    <property type="match status" value="1"/>
</dbReference>
<evidence type="ECO:0000256" key="3">
    <source>
        <dbReference type="ARBA" id="ARBA00022729"/>
    </source>
</evidence>
<feature type="signal peptide" evidence="9">
    <location>
        <begin position="1"/>
        <end position="16"/>
    </location>
</feature>
<dbReference type="RefSeq" id="XP_033157267.1">
    <property type="nucleotide sequence ID" value="XM_033301376.1"/>
</dbReference>
<keyword evidence="5 8" id="KW-0720">Serine protease</keyword>
<evidence type="ECO:0000256" key="1">
    <source>
        <dbReference type="ARBA" id="ARBA00007664"/>
    </source>
</evidence>
<dbReference type="InterPro" id="IPR018114">
    <property type="entry name" value="TRYPSIN_HIS"/>
</dbReference>
<feature type="chain" id="PRO_5028455546" evidence="9">
    <location>
        <begin position="17"/>
        <end position="272"/>
    </location>
</feature>
<dbReference type="InterPro" id="IPR001254">
    <property type="entry name" value="Trypsin_dom"/>
</dbReference>
<keyword evidence="7" id="KW-1015">Disulfide bond</keyword>
<evidence type="ECO:0000256" key="8">
    <source>
        <dbReference type="RuleBase" id="RU363034"/>
    </source>
</evidence>
<dbReference type="Proteomes" id="UP000515162">
    <property type="component" value="Chromosome 3L"/>
</dbReference>
<dbReference type="Pfam" id="PF00089">
    <property type="entry name" value="Trypsin"/>
    <property type="match status" value="1"/>
</dbReference>
<evidence type="ECO:0000256" key="5">
    <source>
        <dbReference type="ARBA" id="ARBA00022825"/>
    </source>
</evidence>
<dbReference type="PROSITE" id="PS50240">
    <property type="entry name" value="TRYPSIN_DOM"/>
    <property type="match status" value="1"/>
</dbReference>
<dbReference type="GeneID" id="117139205"/>
<dbReference type="SUPFAM" id="SSF50494">
    <property type="entry name" value="Trypsin-like serine proteases"/>
    <property type="match status" value="1"/>
</dbReference>
<evidence type="ECO:0000313" key="11">
    <source>
        <dbReference type="Proteomes" id="UP000515162"/>
    </source>
</evidence>
<evidence type="ECO:0000256" key="7">
    <source>
        <dbReference type="ARBA" id="ARBA00023157"/>
    </source>
</evidence>
<keyword evidence="2 8" id="KW-0645">Protease</keyword>
<dbReference type="CDD" id="cd00190">
    <property type="entry name" value="Tryp_SPc"/>
    <property type="match status" value="1"/>
</dbReference>
<protein>
    <submittedName>
        <fullName evidence="12">Serine protease 1-like</fullName>
    </submittedName>
</protein>
<keyword evidence="3 9" id="KW-0732">Signal</keyword>
<dbReference type="PANTHER" id="PTHR24276">
    <property type="entry name" value="POLYSERASE-RELATED"/>
    <property type="match status" value="1"/>
</dbReference>
<dbReference type="InterPro" id="IPR033116">
    <property type="entry name" value="TRYPSIN_SER"/>
</dbReference>
<name>A0A6P8JLR7_DROMA</name>
<dbReference type="InterPro" id="IPR001314">
    <property type="entry name" value="Peptidase_S1A"/>
</dbReference>
<dbReference type="PROSITE" id="PS00135">
    <property type="entry name" value="TRYPSIN_SER"/>
    <property type="match status" value="1"/>
</dbReference>
<dbReference type="SMART" id="SM00020">
    <property type="entry name" value="Tryp_SPc"/>
    <property type="match status" value="1"/>
</dbReference>
<dbReference type="InterPro" id="IPR009003">
    <property type="entry name" value="Peptidase_S1_PA"/>
</dbReference>
<dbReference type="GO" id="GO:0004252">
    <property type="term" value="F:serine-type endopeptidase activity"/>
    <property type="evidence" value="ECO:0007669"/>
    <property type="project" value="InterPro"/>
</dbReference>
<feature type="domain" description="Peptidase S1" evidence="10">
    <location>
        <begin position="40"/>
        <end position="269"/>
    </location>
</feature>
<accession>A0A6P8JLR7</accession>
<dbReference type="AlphaFoldDB" id="A0A6P8JLR7"/>
<proteinExistence type="inferred from homology"/>
<reference evidence="12" key="1">
    <citation type="submission" date="2025-08" db="UniProtKB">
        <authorList>
            <consortium name="RefSeq"/>
        </authorList>
    </citation>
    <scope>IDENTIFICATION</scope>
    <source>
        <strain evidence="12">Mau12</strain>
        <tissue evidence="12">Whole Body</tissue>
    </source>
</reference>
<keyword evidence="6" id="KW-0865">Zymogen</keyword>
<evidence type="ECO:0000256" key="6">
    <source>
        <dbReference type="ARBA" id="ARBA00023145"/>
    </source>
</evidence>
<keyword evidence="11" id="KW-1185">Reference proteome</keyword>
<evidence type="ECO:0000256" key="9">
    <source>
        <dbReference type="SAM" id="SignalP"/>
    </source>
</evidence>
<sequence>MRVLVVLVLSIAAASAGLLPQIAPVHPRDRITKPTINGRITNGKNAVENQFPYQVGLSFIGLKGSWWCGGSIIDNSWVLTAAHCTAGASYVTVYYGATVRSSPQFTQTVSKSDWIQHANYVSKTVSNDIALIKTSPVSFSASVNKINLPAIASSYSTYVGETAVASGWGRTADTETGATKNLQFADLTVIPNSVCQKTYGYLVVTSKVICVDTSNAISTCQGDSGGPLALDGTIIGITSFGAEDGCEIGLPAAFTRVTSYLDWIQDNSGIVA</sequence>
<dbReference type="PANTHER" id="PTHR24276:SF98">
    <property type="entry name" value="FI18310P1-RELATED"/>
    <property type="match status" value="1"/>
</dbReference>
<gene>
    <name evidence="12" type="primary">LOC117139205</name>
</gene>
<evidence type="ECO:0000259" key="10">
    <source>
        <dbReference type="PROSITE" id="PS50240"/>
    </source>
</evidence>
<dbReference type="InterPro" id="IPR050430">
    <property type="entry name" value="Peptidase_S1"/>
</dbReference>
<dbReference type="InterPro" id="IPR043504">
    <property type="entry name" value="Peptidase_S1_PA_chymotrypsin"/>
</dbReference>
<organism evidence="11 12">
    <name type="scientific">Drosophila mauritiana</name>
    <name type="common">Fruit fly</name>
    <dbReference type="NCBI Taxonomy" id="7226"/>
    <lineage>
        <taxon>Eukaryota</taxon>
        <taxon>Metazoa</taxon>
        <taxon>Ecdysozoa</taxon>
        <taxon>Arthropoda</taxon>
        <taxon>Hexapoda</taxon>
        <taxon>Insecta</taxon>
        <taxon>Pterygota</taxon>
        <taxon>Neoptera</taxon>
        <taxon>Endopterygota</taxon>
        <taxon>Diptera</taxon>
        <taxon>Brachycera</taxon>
        <taxon>Muscomorpha</taxon>
        <taxon>Ephydroidea</taxon>
        <taxon>Drosophilidae</taxon>
        <taxon>Drosophila</taxon>
        <taxon>Sophophora</taxon>
    </lineage>
</organism>
<evidence type="ECO:0000256" key="2">
    <source>
        <dbReference type="ARBA" id="ARBA00022670"/>
    </source>
</evidence>
<keyword evidence="4 8" id="KW-0378">Hydrolase</keyword>